<evidence type="ECO:0008006" key="3">
    <source>
        <dbReference type="Google" id="ProtNLM"/>
    </source>
</evidence>
<accession>A0ABR3AW55</accession>
<dbReference type="EMBL" id="JBCLYO010000016">
    <property type="protein sequence ID" value="KAL0081996.1"/>
    <property type="molecule type" value="Genomic_DNA"/>
</dbReference>
<evidence type="ECO:0000313" key="2">
    <source>
        <dbReference type="Proteomes" id="UP001448207"/>
    </source>
</evidence>
<keyword evidence="2" id="KW-1185">Reference proteome</keyword>
<organism evidence="1 2">
    <name type="scientific">Phycomyces blakesleeanus</name>
    <dbReference type="NCBI Taxonomy" id="4837"/>
    <lineage>
        <taxon>Eukaryota</taxon>
        <taxon>Fungi</taxon>
        <taxon>Fungi incertae sedis</taxon>
        <taxon>Mucoromycota</taxon>
        <taxon>Mucoromycotina</taxon>
        <taxon>Mucoromycetes</taxon>
        <taxon>Mucorales</taxon>
        <taxon>Phycomycetaceae</taxon>
        <taxon>Phycomyces</taxon>
    </lineage>
</organism>
<evidence type="ECO:0000313" key="1">
    <source>
        <dbReference type="EMBL" id="KAL0081996.1"/>
    </source>
</evidence>
<dbReference type="Proteomes" id="UP001448207">
    <property type="component" value="Unassembled WGS sequence"/>
</dbReference>
<gene>
    <name evidence="1" type="ORF">J3Q64DRAFT_1700916</name>
</gene>
<protein>
    <recommendedName>
        <fullName evidence="3">Fungal-type protein kinase domain-containing protein</fullName>
    </recommendedName>
</protein>
<sequence length="327" mass="38079">MHKDMFCARGLKEILQRASYFFARYSWSERNQKNTHRVNHIVADTTQGIIIFVIYDSSMNNYEFICYRLHDPFDYLTIIIDVYAMKISECPDNFYTFSFCCIIIVLGWRQQLTDNSDRSCILDEAAPNIVLLAYICRSYITHCQEDGITYSNTYLSSPNFVLEIIDANKRGISSVTTDREPLPISEGSLEPSSWLSYQPSFRLPFIFASATMLASTSETENRRMTQCEFQSAFLRNSERQTAIFDEVITSISLQLEKIKDVFVYSVECQYIHAVSFWGGMLLGQDIKRQQCMGRRPRKKVDFQSQFSQQRNNCKRRKRSKMQIIGLS</sequence>
<proteinExistence type="predicted"/>
<comment type="caution">
    <text evidence="1">The sequence shown here is derived from an EMBL/GenBank/DDBJ whole genome shotgun (WGS) entry which is preliminary data.</text>
</comment>
<name>A0ABR3AW55_PHYBL</name>
<reference evidence="1 2" key="1">
    <citation type="submission" date="2024-04" db="EMBL/GenBank/DDBJ databases">
        <title>Symmetric and asymmetric DNA N6-adenine methylation regulates different biological responses in Mucorales.</title>
        <authorList>
            <consortium name="Lawrence Berkeley National Laboratory"/>
            <person name="Lax C."/>
            <person name="Mondo S.J."/>
            <person name="Osorio-Concepcion M."/>
            <person name="Muszewska A."/>
            <person name="Corrochano-Luque M."/>
            <person name="Gutierrez G."/>
            <person name="Riley R."/>
            <person name="Lipzen A."/>
            <person name="Guo J."/>
            <person name="Hundley H."/>
            <person name="Amirebrahimi M."/>
            <person name="Ng V."/>
            <person name="Lorenzo-Gutierrez D."/>
            <person name="Binder U."/>
            <person name="Yang J."/>
            <person name="Song Y."/>
            <person name="Canovas D."/>
            <person name="Navarro E."/>
            <person name="Freitag M."/>
            <person name="Gabaldon T."/>
            <person name="Grigoriev I.V."/>
            <person name="Corrochano L.M."/>
            <person name="Nicolas F.E."/>
            <person name="Garre V."/>
        </authorList>
    </citation>
    <scope>NUCLEOTIDE SEQUENCE [LARGE SCALE GENOMIC DNA]</scope>
    <source>
        <strain evidence="1 2">L51</strain>
    </source>
</reference>